<accession>A0ACB8Y851</accession>
<protein>
    <submittedName>
        <fullName evidence="1">Uncharacterized protein</fullName>
    </submittedName>
</protein>
<reference evidence="2" key="1">
    <citation type="journal article" date="2022" name="Mol. Ecol. Resour.">
        <title>The genomes of chicory, endive, great burdock and yacon provide insights into Asteraceae palaeo-polyploidization history and plant inulin production.</title>
        <authorList>
            <person name="Fan W."/>
            <person name="Wang S."/>
            <person name="Wang H."/>
            <person name="Wang A."/>
            <person name="Jiang F."/>
            <person name="Liu H."/>
            <person name="Zhao H."/>
            <person name="Xu D."/>
            <person name="Zhang Y."/>
        </authorList>
    </citation>
    <scope>NUCLEOTIDE SEQUENCE [LARGE SCALE GENOMIC DNA]</scope>
    <source>
        <strain evidence="2">cv. Niubang</strain>
    </source>
</reference>
<sequence length="120" mass="12977">MKILEKSYFGIHDAGRIHPEMEGQHGNSETDSSKHELGAVSSLVSPSRLHLHLVSPSPSRYVPLTLALDLSPASTSTTATSPSSPLVSDLELQPPAATDCHCLPLDQFRSYVSRNRDLVS</sequence>
<evidence type="ECO:0000313" key="2">
    <source>
        <dbReference type="Proteomes" id="UP001055879"/>
    </source>
</evidence>
<evidence type="ECO:0000313" key="1">
    <source>
        <dbReference type="EMBL" id="KAI3681236.1"/>
    </source>
</evidence>
<reference evidence="1 2" key="2">
    <citation type="journal article" date="2022" name="Mol. Ecol. Resour.">
        <title>The genomes of chicory, endive, great burdock and yacon provide insights into Asteraceae paleo-polyploidization history and plant inulin production.</title>
        <authorList>
            <person name="Fan W."/>
            <person name="Wang S."/>
            <person name="Wang H."/>
            <person name="Wang A."/>
            <person name="Jiang F."/>
            <person name="Liu H."/>
            <person name="Zhao H."/>
            <person name="Xu D."/>
            <person name="Zhang Y."/>
        </authorList>
    </citation>
    <scope>NUCLEOTIDE SEQUENCE [LARGE SCALE GENOMIC DNA]</scope>
    <source>
        <strain evidence="2">cv. Niubang</strain>
    </source>
</reference>
<dbReference type="Proteomes" id="UP001055879">
    <property type="component" value="Linkage Group LG13"/>
</dbReference>
<name>A0ACB8Y851_ARCLA</name>
<comment type="caution">
    <text evidence="1">The sequence shown here is derived from an EMBL/GenBank/DDBJ whole genome shotgun (WGS) entry which is preliminary data.</text>
</comment>
<dbReference type="EMBL" id="CM042059">
    <property type="protein sequence ID" value="KAI3681236.1"/>
    <property type="molecule type" value="Genomic_DNA"/>
</dbReference>
<keyword evidence="2" id="KW-1185">Reference proteome</keyword>
<organism evidence="1 2">
    <name type="scientific">Arctium lappa</name>
    <name type="common">Greater burdock</name>
    <name type="synonym">Lappa major</name>
    <dbReference type="NCBI Taxonomy" id="4217"/>
    <lineage>
        <taxon>Eukaryota</taxon>
        <taxon>Viridiplantae</taxon>
        <taxon>Streptophyta</taxon>
        <taxon>Embryophyta</taxon>
        <taxon>Tracheophyta</taxon>
        <taxon>Spermatophyta</taxon>
        <taxon>Magnoliopsida</taxon>
        <taxon>eudicotyledons</taxon>
        <taxon>Gunneridae</taxon>
        <taxon>Pentapetalae</taxon>
        <taxon>asterids</taxon>
        <taxon>campanulids</taxon>
        <taxon>Asterales</taxon>
        <taxon>Asteraceae</taxon>
        <taxon>Carduoideae</taxon>
        <taxon>Cardueae</taxon>
        <taxon>Arctiinae</taxon>
        <taxon>Arctium</taxon>
    </lineage>
</organism>
<proteinExistence type="predicted"/>
<gene>
    <name evidence="1" type="ORF">L6452_36025</name>
</gene>